<dbReference type="OrthoDB" id="10264738at2759"/>
<comment type="caution">
    <text evidence="2">The sequence shown here is derived from an EMBL/GenBank/DDBJ whole genome shotgun (WGS) entry which is preliminary data.</text>
</comment>
<evidence type="ECO:0000313" key="3">
    <source>
        <dbReference type="Proteomes" id="UP000708208"/>
    </source>
</evidence>
<feature type="domain" description="Protein serine/threonine phosphatase 2C C-terminal" evidence="1">
    <location>
        <begin position="2"/>
        <end position="28"/>
    </location>
</feature>
<dbReference type="AlphaFoldDB" id="A0A8J2JSU2"/>
<organism evidence="2 3">
    <name type="scientific">Allacma fusca</name>
    <dbReference type="NCBI Taxonomy" id="39272"/>
    <lineage>
        <taxon>Eukaryota</taxon>
        <taxon>Metazoa</taxon>
        <taxon>Ecdysozoa</taxon>
        <taxon>Arthropoda</taxon>
        <taxon>Hexapoda</taxon>
        <taxon>Collembola</taxon>
        <taxon>Symphypleona</taxon>
        <taxon>Sminthuridae</taxon>
        <taxon>Allacma</taxon>
    </lineage>
</organism>
<sequence length="39" mass="4129">YLSDENIADLPPGGGLAAKRTFIESVYKTLCPNSAETVS</sequence>
<dbReference type="Proteomes" id="UP000708208">
    <property type="component" value="Unassembled WGS sequence"/>
</dbReference>
<dbReference type="GO" id="GO:0030145">
    <property type="term" value="F:manganese ion binding"/>
    <property type="evidence" value="ECO:0007669"/>
    <property type="project" value="InterPro"/>
</dbReference>
<keyword evidence="3" id="KW-1185">Reference proteome</keyword>
<protein>
    <recommendedName>
        <fullName evidence="1">Protein serine/threonine phosphatase 2C C-terminal domain-containing protein</fullName>
    </recommendedName>
</protein>
<dbReference type="InterPro" id="IPR012911">
    <property type="entry name" value="PP2C_C"/>
</dbReference>
<reference evidence="2" key="1">
    <citation type="submission" date="2021-06" db="EMBL/GenBank/DDBJ databases">
        <authorList>
            <person name="Hodson N. C."/>
            <person name="Mongue J. A."/>
            <person name="Jaron S. K."/>
        </authorList>
    </citation>
    <scope>NUCLEOTIDE SEQUENCE</scope>
</reference>
<name>A0A8J2JSU2_9HEXA</name>
<dbReference type="Pfam" id="PF07830">
    <property type="entry name" value="PP2C_C"/>
    <property type="match status" value="1"/>
</dbReference>
<proteinExistence type="predicted"/>
<dbReference type="GO" id="GO:0004721">
    <property type="term" value="F:phosphoprotein phosphatase activity"/>
    <property type="evidence" value="ECO:0007669"/>
    <property type="project" value="InterPro"/>
</dbReference>
<accession>A0A8J2JSU2</accession>
<gene>
    <name evidence="2" type="ORF">AFUS01_LOCUS13189</name>
</gene>
<feature type="non-terminal residue" evidence="2">
    <location>
        <position position="1"/>
    </location>
</feature>
<dbReference type="EMBL" id="CAJVCH010106148">
    <property type="protein sequence ID" value="CAG7724152.1"/>
    <property type="molecule type" value="Genomic_DNA"/>
</dbReference>
<evidence type="ECO:0000259" key="1">
    <source>
        <dbReference type="Pfam" id="PF07830"/>
    </source>
</evidence>
<dbReference type="GO" id="GO:0000287">
    <property type="term" value="F:magnesium ion binding"/>
    <property type="evidence" value="ECO:0007669"/>
    <property type="project" value="InterPro"/>
</dbReference>
<evidence type="ECO:0000313" key="2">
    <source>
        <dbReference type="EMBL" id="CAG7724152.1"/>
    </source>
</evidence>